<accession>A0A812E4C9</accession>
<feature type="transmembrane region" description="Helical" evidence="1">
    <location>
        <begin position="15"/>
        <end position="35"/>
    </location>
</feature>
<evidence type="ECO:0000256" key="1">
    <source>
        <dbReference type="SAM" id="Phobius"/>
    </source>
</evidence>
<reference evidence="2" key="1">
    <citation type="submission" date="2021-01" db="EMBL/GenBank/DDBJ databases">
        <authorList>
            <person name="Li R."/>
            <person name="Bekaert M."/>
        </authorList>
    </citation>
    <scope>NUCLEOTIDE SEQUENCE</scope>
    <source>
        <strain evidence="2">Farmed</strain>
    </source>
</reference>
<feature type="transmembrane region" description="Helical" evidence="1">
    <location>
        <begin position="238"/>
        <end position="262"/>
    </location>
</feature>
<feature type="transmembrane region" description="Helical" evidence="1">
    <location>
        <begin position="56"/>
        <end position="75"/>
    </location>
</feature>
<feature type="transmembrane region" description="Helical" evidence="1">
    <location>
        <begin position="95"/>
        <end position="123"/>
    </location>
</feature>
<protein>
    <submittedName>
        <fullName evidence="2">Uncharacterized protein</fullName>
    </submittedName>
</protein>
<keyword evidence="1" id="KW-0812">Transmembrane</keyword>
<feature type="transmembrane region" description="Helical" evidence="1">
    <location>
        <begin position="170"/>
        <end position="189"/>
    </location>
</feature>
<evidence type="ECO:0000313" key="3">
    <source>
        <dbReference type="Proteomes" id="UP000597762"/>
    </source>
</evidence>
<feature type="transmembrane region" description="Helical" evidence="1">
    <location>
        <begin position="196"/>
        <end position="218"/>
    </location>
</feature>
<comment type="caution">
    <text evidence="2">The sequence shown here is derived from an EMBL/GenBank/DDBJ whole genome shotgun (WGS) entry which is preliminary data.</text>
</comment>
<evidence type="ECO:0000313" key="2">
    <source>
        <dbReference type="EMBL" id="CAE1317250.1"/>
    </source>
</evidence>
<keyword evidence="1" id="KW-1133">Transmembrane helix</keyword>
<proteinExistence type="predicted"/>
<sequence length="295" mass="35240">MKVHFRSTSRLLPPIHFHLLLVFLFYFFFLSRLLSFPALGFHLSYFFSPRFLLSSIFRYILLLPSHPLSYFIFFFNSSSSIFHVPLSSLHHLSFLLFHFISYLLFPLLLLSFLSSILQLILIYSSSFFLSLHSHLGLSVSFLSFSLHIPPCLFIQPSPQPVPRNIPPPSLLKYFFLLCYRLFYALCFRFKLCFLSFFFFLSFFPIYVVSFTFFFLLLFGWSLLSPVFFDIFIRLSFLYFLYFFLFYLLLFCFFLSLSLYFFLSYFVSFLSVSFFLIYLSFLSLSFLFSLPLSFLI</sequence>
<dbReference type="AlphaFoldDB" id="A0A812E4C9"/>
<feature type="transmembrane region" description="Helical" evidence="1">
    <location>
        <begin position="274"/>
        <end position="294"/>
    </location>
</feature>
<feature type="transmembrane region" description="Helical" evidence="1">
    <location>
        <begin position="135"/>
        <end position="155"/>
    </location>
</feature>
<organism evidence="2 3">
    <name type="scientific">Acanthosepion pharaonis</name>
    <name type="common">Pharaoh cuttlefish</name>
    <name type="synonym">Sepia pharaonis</name>
    <dbReference type="NCBI Taxonomy" id="158019"/>
    <lineage>
        <taxon>Eukaryota</taxon>
        <taxon>Metazoa</taxon>
        <taxon>Spiralia</taxon>
        <taxon>Lophotrochozoa</taxon>
        <taxon>Mollusca</taxon>
        <taxon>Cephalopoda</taxon>
        <taxon>Coleoidea</taxon>
        <taxon>Decapodiformes</taxon>
        <taxon>Sepiida</taxon>
        <taxon>Sepiina</taxon>
        <taxon>Sepiidae</taxon>
        <taxon>Acanthosepion</taxon>
    </lineage>
</organism>
<name>A0A812E4C9_ACAPH</name>
<gene>
    <name evidence="2" type="ORF">SPHA_67860</name>
</gene>
<keyword evidence="1" id="KW-0472">Membrane</keyword>
<dbReference type="Proteomes" id="UP000597762">
    <property type="component" value="Unassembled WGS sequence"/>
</dbReference>
<keyword evidence="3" id="KW-1185">Reference proteome</keyword>
<dbReference type="EMBL" id="CAHIKZ030004915">
    <property type="protein sequence ID" value="CAE1317250.1"/>
    <property type="molecule type" value="Genomic_DNA"/>
</dbReference>